<keyword evidence="3" id="KW-1185">Reference proteome</keyword>
<reference evidence="2" key="1">
    <citation type="journal article" date="2020" name="G3 (Bethesda)">
        <title>High-Quality Assemblies for Three Invasive Social Wasps from the &lt;i&gt;Vespula&lt;/i&gt; Genus.</title>
        <authorList>
            <person name="Harrop T.W.R."/>
            <person name="Guhlin J."/>
            <person name="McLaughlin G.M."/>
            <person name="Permina E."/>
            <person name="Stockwell P."/>
            <person name="Gilligan J."/>
            <person name="Le Lec M.F."/>
            <person name="Gruber M.A.M."/>
            <person name="Quinn O."/>
            <person name="Lovegrove M."/>
            <person name="Duncan E.J."/>
            <person name="Remnant E.J."/>
            <person name="Van Eeckhoven J."/>
            <person name="Graham B."/>
            <person name="Knapp R.A."/>
            <person name="Langford K.W."/>
            <person name="Kronenberg Z."/>
            <person name="Press M.O."/>
            <person name="Eacker S.M."/>
            <person name="Wilson-Rankin E.E."/>
            <person name="Purcell J."/>
            <person name="Lester P.J."/>
            <person name="Dearden P.K."/>
        </authorList>
    </citation>
    <scope>NUCLEOTIDE SEQUENCE</scope>
    <source>
        <strain evidence="2">Linc-1</strain>
    </source>
</reference>
<sequence length="162" mass="18004">MASGRTLSCTLGYILAKAHCKLNRKASSSNCLSWRRTHNDSPKRQECLRDSDDDDDDDDGDGDDDDDDDDDEDDNDEDDGGGGGGGGDNGDNDSDDISRTCNRRDPIDPPLCLTRTSSHFQIMVAPKIAGVPQNRECLNLKQNRRTRWTFTISIETMIYDNL</sequence>
<dbReference type="AlphaFoldDB" id="A0A834JG18"/>
<name>A0A834JG18_VESGE</name>
<dbReference type="Proteomes" id="UP000617340">
    <property type="component" value="Unassembled WGS sequence"/>
</dbReference>
<feature type="region of interest" description="Disordered" evidence="1">
    <location>
        <begin position="24"/>
        <end position="104"/>
    </location>
</feature>
<accession>A0A834JG18</accession>
<evidence type="ECO:0000313" key="2">
    <source>
        <dbReference type="EMBL" id="KAF7387172.1"/>
    </source>
</evidence>
<proteinExistence type="predicted"/>
<dbReference type="EMBL" id="JACSDZ010000014">
    <property type="protein sequence ID" value="KAF7387172.1"/>
    <property type="molecule type" value="Genomic_DNA"/>
</dbReference>
<feature type="compositionally biased region" description="Basic and acidic residues" evidence="1">
    <location>
        <begin position="37"/>
        <end position="50"/>
    </location>
</feature>
<evidence type="ECO:0000313" key="3">
    <source>
        <dbReference type="Proteomes" id="UP000617340"/>
    </source>
</evidence>
<protein>
    <submittedName>
        <fullName evidence="2">Uncharacterized protein</fullName>
    </submittedName>
</protein>
<evidence type="ECO:0000256" key="1">
    <source>
        <dbReference type="SAM" id="MobiDB-lite"/>
    </source>
</evidence>
<gene>
    <name evidence="2" type="ORF">HZH68_012849</name>
</gene>
<feature type="compositionally biased region" description="Acidic residues" evidence="1">
    <location>
        <begin position="51"/>
        <end position="80"/>
    </location>
</feature>
<comment type="caution">
    <text evidence="2">The sequence shown here is derived from an EMBL/GenBank/DDBJ whole genome shotgun (WGS) entry which is preliminary data.</text>
</comment>
<organism evidence="2 3">
    <name type="scientific">Vespula germanica</name>
    <name type="common">German yellow jacket</name>
    <name type="synonym">Paravespula germanica</name>
    <dbReference type="NCBI Taxonomy" id="30212"/>
    <lineage>
        <taxon>Eukaryota</taxon>
        <taxon>Metazoa</taxon>
        <taxon>Ecdysozoa</taxon>
        <taxon>Arthropoda</taxon>
        <taxon>Hexapoda</taxon>
        <taxon>Insecta</taxon>
        <taxon>Pterygota</taxon>
        <taxon>Neoptera</taxon>
        <taxon>Endopterygota</taxon>
        <taxon>Hymenoptera</taxon>
        <taxon>Apocrita</taxon>
        <taxon>Aculeata</taxon>
        <taxon>Vespoidea</taxon>
        <taxon>Vespidae</taxon>
        <taxon>Vespinae</taxon>
        <taxon>Vespula</taxon>
    </lineage>
</organism>